<gene>
    <name evidence="6" type="ORF">CLEI1391_LOCUS8162</name>
</gene>
<dbReference type="Pfam" id="PF16320">
    <property type="entry name" value="Ribosomal_L12_N"/>
    <property type="match status" value="1"/>
</dbReference>
<dbReference type="GO" id="GO:0005737">
    <property type="term" value="C:cytoplasm"/>
    <property type="evidence" value="ECO:0007669"/>
    <property type="project" value="UniProtKB-ARBA"/>
</dbReference>
<accession>A0A7S0WQ30</accession>
<evidence type="ECO:0000256" key="1">
    <source>
        <dbReference type="ARBA" id="ARBA00007197"/>
    </source>
</evidence>
<evidence type="ECO:0000259" key="4">
    <source>
        <dbReference type="Pfam" id="PF00542"/>
    </source>
</evidence>
<comment type="similarity">
    <text evidence="1">Belongs to the bacterial ribosomal protein bL12 family.</text>
</comment>
<name>A0A7S0WQ30_9CHLO</name>
<feature type="domain" description="Large ribosomal subunit protein bL12 C-terminal" evidence="4">
    <location>
        <begin position="97"/>
        <end position="163"/>
    </location>
</feature>
<dbReference type="GO" id="GO:1990904">
    <property type="term" value="C:ribonucleoprotein complex"/>
    <property type="evidence" value="ECO:0007669"/>
    <property type="project" value="UniProtKB-KW"/>
</dbReference>
<dbReference type="GO" id="GO:0005840">
    <property type="term" value="C:ribosome"/>
    <property type="evidence" value="ECO:0007669"/>
    <property type="project" value="UniProtKB-KW"/>
</dbReference>
<keyword evidence="3" id="KW-0687">Ribonucleoprotein</keyword>
<dbReference type="InterPro" id="IPR008932">
    <property type="entry name" value="Ribosomal_bL12_oligo"/>
</dbReference>
<dbReference type="Gene3D" id="3.30.1390.10">
    <property type="match status" value="1"/>
</dbReference>
<dbReference type="InterPro" id="IPR013823">
    <property type="entry name" value="Ribosomal_bL12_C"/>
</dbReference>
<dbReference type="NCBIfam" id="TIGR00855">
    <property type="entry name" value="L12"/>
    <property type="match status" value="1"/>
</dbReference>
<dbReference type="HAMAP" id="MF_00368">
    <property type="entry name" value="Ribosomal_bL12"/>
    <property type="match status" value="1"/>
</dbReference>
<dbReference type="CDD" id="cd00387">
    <property type="entry name" value="Ribosomal_L7_L12"/>
    <property type="match status" value="1"/>
</dbReference>
<dbReference type="PANTHER" id="PTHR45987">
    <property type="entry name" value="39S RIBOSOMAL PROTEIN L12"/>
    <property type="match status" value="1"/>
</dbReference>
<organism evidence="6">
    <name type="scientific">Chlamydomonas leiostraca</name>
    <dbReference type="NCBI Taxonomy" id="1034604"/>
    <lineage>
        <taxon>Eukaryota</taxon>
        <taxon>Viridiplantae</taxon>
        <taxon>Chlorophyta</taxon>
        <taxon>core chlorophytes</taxon>
        <taxon>Chlorophyceae</taxon>
        <taxon>CS clade</taxon>
        <taxon>Chlamydomonadales</taxon>
        <taxon>Chlamydomonadaceae</taxon>
        <taxon>Chlamydomonas</taxon>
    </lineage>
</organism>
<dbReference type="SUPFAM" id="SSF48300">
    <property type="entry name" value="Ribosomal protein L7/12, oligomerisation (N-terminal) domain"/>
    <property type="match status" value="1"/>
</dbReference>
<dbReference type="InterPro" id="IPR014719">
    <property type="entry name" value="Ribosomal_bL12_C/ClpS-like"/>
</dbReference>
<dbReference type="GO" id="GO:0003735">
    <property type="term" value="F:structural constituent of ribosome"/>
    <property type="evidence" value="ECO:0007669"/>
    <property type="project" value="InterPro"/>
</dbReference>
<reference evidence="6" key="1">
    <citation type="submission" date="2021-01" db="EMBL/GenBank/DDBJ databases">
        <authorList>
            <person name="Corre E."/>
            <person name="Pelletier E."/>
            <person name="Niang G."/>
            <person name="Scheremetjew M."/>
            <person name="Finn R."/>
            <person name="Kale V."/>
            <person name="Holt S."/>
            <person name="Cochrane G."/>
            <person name="Meng A."/>
            <person name="Brown T."/>
            <person name="Cohen L."/>
        </authorList>
    </citation>
    <scope>NUCLEOTIDE SEQUENCE</scope>
    <source>
        <strain evidence="6">SAG 11-49</strain>
    </source>
</reference>
<dbReference type="Pfam" id="PF00542">
    <property type="entry name" value="Ribosomal_L12"/>
    <property type="match status" value="1"/>
</dbReference>
<protein>
    <submittedName>
        <fullName evidence="6">Uncharacterized protein</fullName>
    </submittedName>
</protein>
<dbReference type="AlphaFoldDB" id="A0A7S0WQ30"/>
<feature type="domain" description="Large ribosomal subunit protein bL12 oligomerization" evidence="5">
    <location>
        <begin position="38"/>
        <end position="87"/>
    </location>
</feature>
<evidence type="ECO:0000259" key="5">
    <source>
        <dbReference type="Pfam" id="PF16320"/>
    </source>
</evidence>
<dbReference type="EMBL" id="HBFB01014427">
    <property type="protein sequence ID" value="CAD8677761.1"/>
    <property type="molecule type" value="Transcribed_RNA"/>
</dbReference>
<evidence type="ECO:0000313" key="6">
    <source>
        <dbReference type="EMBL" id="CAD8677761.1"/>
    </source>
</evidence>
<dbReference type="GO" id="GO:0006412">
    <property type="term" value="P:translation"/>
    <property type="evidence" value="ECO:0007669"/>
    <property type="project" value="InterPro"/>
</dbReference>
<proteinExistence type="inferred from homology"/>
<dbReference type="InterPro" id="IPR036235">
    <property type="entry name" value="Ribosomal_bL12_oligo_N_sf"/>
</dbReference>
<keyword evidence="2" id="KW-0689">Ribosomal protein</keyword>
<dbReference type="GO" id="GO:0003729">
    <property type="term" value="F:mRNA binding"/>
    <property type="evidence" value="ECO:0007669"/>
    <property type="project" value="TreeGrafter"/>
</dbReference>
<dbReference type="SUPFAM" id="SSF54736">
    <property type="entry name" value="ClpS-like"/>
    <property type="match status" value="1"/>
</dbReference>
<evidence type="ECO:0000256" key="2">
    <source>
        <dbReference type="ARBA" id="ARBA00022980"/>
    </source>
</evidence>
<evidence type="ECO:0000256" key="3">
    <source>
        <dbReference type="ARBA" id="ARBA00023274"/>
    </source>
</evidence>
<dbReference type="PANTHER" id="PTHR45987:SF4">
    <property type="entry name" value="LARGE RIBOSOMAL SUBUNIT PROTEIN BL12M"/>
    <property type="match status" value="1"/>
</dbReference>
<dbReference type="Gene3D" id="1.20.5.710">
    <property type="entry name" value="Single helix bin"/>
    <property type="match status" value="1"/>
</dbReference>
<dbReference type="InterPro" id="IPR000206">
    <property type="entry name" value="Ribosomal_bL12"/>
</dbReference>
<sequence length="164" mass="16987">MALSMKSATSRAALSRTPFRAPVQGRRLVAPVRASAVSEIVDKLKTLTLLEASELVSEIEKTFGVDASAAVAAPVMMAAAGPAAAAAAPAVEEKTTFDVVLEDIPADKKVAIYKVVRGIANIAVNQVKDFTATLPKVLKEGASKEEATDAVRQLTEAGAKAKVA</sequence>